<dbReference type="AlphaFoldDB" id="A0A9N9A0C7"/>
<keyword evidence="4" id="KW-0472">Membrane</keyword>
<keyword evidence="4" id="KW-1133">Transmembrane helix</keyword>
<dbReference type="PANTHER" id="PTHR43827">
    <property type="entry name" value="2,5-DIKETO-D-GLUCONIC ACID REDUCTASE"/>
    <property type="match status" value="1"/>
</dbReference>
<dbReference type="PANTHER" id="PTHR43827:SF3">
    <property type="entry name" value="NADP-DEPENDENT OXIDOREDUCTASE DOMAIN-CONTAINING PROTEIN"/>
    <property type="match status" value="1"/>
</dbReference>
<dbReference type="Gene3D" id="3.20.20.100">
    <property type="entry name" value="NADP-dependent oxidoreductase domain"/>
    <property type="match status" value="1"/>
</dbReference>
<keyword evidence="2" id="KW-0521">NADP</keyword>
<evidence type="ECO:0000256" key="1">
    <source>
        <dbReference type="ARBA" id="ARBA00007905"/>
    </source>
</evidence>
<reference evidence="6" key="1">
    <citation type="submission" date="2021-06" db="EMBL/GenBank/DDBJ databases">
        <authorList>
            <person name="Kallberg Y."/>
            <person name="Tangrot J."/>
            <person name="Rosling A."/>
        </authorList>
    </citation>
    <scope>NUCLEOTIDE SEQUENCE</scope>
    <source>
        <strain evidence="6">BR232B</strain>
    </source>
</reference>
<dbReference type="InterPro" id="IPR020471">
    <property type="entry name" value="AKR"/>
</dbReference>
<dbReference type="InterPro" id="IPR036812">
    <property type="entry name" value="NAD(P)_OxRdtase_dom_sf"/>
</dbReference>
<dbReference type="Proteomes" id="UP000789739">
    <property type="component" value="Unassembled WGS sequence"/>
</dbReference>
<dbReference type="Pfam" id="PF13181">
    <property type="entry name" value="TPR_8"/>
    <property type="match status" value="2"/>
</dbReference>
<evidence type="ECO:0000313" key="6">
    <source>
        <dbReference type="EMBL" id="CAG8512702.1"/>
    </source>
</evidence>
<dbReference type="EMBL" id="CAJVPI010000279">
    <property type="protein sequence ID" value="CAG8512702.1"/>
    <property type="molecule type" value="Genomic_DNA"/>
</dbReference>
<evidence type="ECO:0000313" key="7">
    <source>
        <dbReference type="Proteomes" id="UP000789739"/>
    </source>
</evidence>
<dbReference type="GO" id="GO:0016616">
    <property type="term" value="F:oxidoreductase activity, acting on the CH-OH group of donors, NAD or NADP as acceptor"/>
    <property type="evidence" value="ECO:0007669"/>
    <property type="project" value="UniProtKB-ARBA"/>
</dbReference>
<dbReference type="SUPFAM" id="SSF48452">
    <property type="entry name" value="TPR-like"/>
    <property type="match status" value="1"/>
</dbReference>
<evidence type="ECO:0000256" key="2">
    <source>
        <dbReference type="ARBA" id="ARBA00022857"/>
    </source>
</evidence>
<dbReference type="OrthoDB" id="416253at2759"/>
<gene>
    <name evidence="6" type="ORF">PBRASI_LOCUS3197</name>
</gene>
<dbReference type="PROSITE" id="PS00798">
    <property type="entry name" value="ALDOKETO_REDUCTASE_1"/>
    <property type="match status" value="1"/>
</dbReference>
<dbReference type="SMART" id="SM00028">
    <property type="entry name" value="TPR"/>
    <property type="match status" value="3"/>
</dbReference>
<dbReference type="Pfam" id="PF00248">
    <property type="entry name" value="Aldo_ket_red"/>
    <property type="match status" value="1"/>
</dbReference>
<dbReference type="InterPro" id="IPR011990">
    <property type="entry name" value="TPR-like_helical_dom_sf"/>
</dbReference>
<dbReference type="InterPro" id="IPR019734">
    <property type="entry name" value="TPR_rpt"/>
</dbReference>
<dbReference type="Gene3D" id="1.25.40.10">
    <property type="entry name" value="Tetratricopeptide repeat domain"/>
    <property type="match status" value="2"/>
</dbReference>
<keyword evidence="3" id="KW-0560">Oxidoreductase</keyword>
<sequence>MITARFRLNNDVEMPAFGLGTYRIKKPEIVDSVVRQAVKCGYRLIDSAAVYKNEEAVGKTIRSIIEDTSSGLKREDFFITSKLAPRDHGFEAAYNACLTSLEKLDLGYLDLFLIHWPGSQKLTQDDPRNAVNRRQSYKALEKLYTEGKVRAIGISNYTLAHLEDLLTYSSITPQVHQFEVHPLLYQTELIDFCKRHNILVQAYSSLGEGKLVDGSYNIEGVKTMAQRHGVSEAQVYLRWGYQHGFGVIPKSTNPQRIQTNSGIFHFELDDEEMAYLNSQTERKRFCWNPSYITMFKASSKRIALTIQRLPPLTQSAINNKTLCNFKLSTPKREFWLPLVNKTIPTHVQKSSFSVKRSTYHSRTPLSTNHSFPIGRLNQTYTSLIIDASRETRRILKYFGIGLVTIGLLTLITWRGIHLYIEHFYHPTPSTLPRLARDCLRGAYVREELYPDSHLAEQYLQHALRIAIQEQQLPPDHPIVLDIILRMANNSAMIENYHDALTRYESVWQILVDSGTEENMDKAIEVSKKISWVYMNMQDYKKAEKYLRWAIGIMSQKGDGGNSGTNAGSAALAVVNTNFIEHILLLAGIYAQQKLYNKALALYVGILKQLKESNSTDQSFICYEAIIRGHIGEILYGQNKLEDAMGWLQQGLLLTKQGSGMRACDECAGVIFNNLGMIHELKGQMEDARKFYQNAVGYAEKAGDIRGINEFQKRLDNINHHKS</sequence>
<keyword evidence="4" id="KW-0812">Transmembrane</keyword>
<dbReference type="InterPro" id="IPR023210">
    <property type="entry name" value="NADP_OxRdtase_dom"/>
</dbReference>
<feature type="domain" description="NADP-dependent oxidoreductase" evidence="5">
    <location>
        <begin position="19"/>
        <end position="278"/>
    </location>
</feature>
<dbReference type="PRINTS" id="PR00069">
    <property type="entry name" value="ALDKETRDTASE"/>
</dbReference>
<organism evidence="6 7">
    <name type="scientific">Paraglomus brasilianum</name>
    <dbReference type="NCBI Taxonomy" id="144538"/>
    <lineage>
        <taxon>Eukaryota</taxon>
        <taxon>Fungi</taxon>
        <taxon>Fungi incertae sedis</taxon>
        <taxon>Mucoromycota</taxon>
        <taxon>Glomeromycotina</taxon>
        <taxon>Glomeromycetes</taxon>
        <taxon>Paraglomerales</taxon>
        <taxon>Paraglomeraceae</taxon>
        <taxon>Paraglomus</taxon>
    </lineage>
</organism>
<comment type="similarity">
    <text evidence="1">Belongs to the aldo/keto reductase family.</text>
</comment>
<proteinExistence type="inferred from homology"/>
<keyword evidence="7" id="KW-1185">Reference proteome</keyword>
<name>A0A9N9A0C7_9GLOM</name>
<dbReference type="InterPro" id="IPR018170">
    <property type="entry name" value="Aldo/ket_reductase_CS"/>
</dbReference>
<evidence type="ECO:0000256" key="3">
    <source>
        <dbReference type="ARBA" id="ARBA00023002"/>
    </source>
</evidence>
<comment type="caution">
    <text evidence="6">The sequence shown here is derived from an EMBL/GenBank/DDBJ whole genome shotgun (WGS) entry which is preliminary data.</text>
</comment>
<feature type="transmembrane region" description="Helical" evidence="4">
    <location>
        <begin position="397"/>
        <end position="420"/>
    </location>
</feature>
<dbReference type="FunFam" id="3.20.20.100:FF:000015">
    <property type="entry name" value="Oxidoreductase, aldo/keto reductase family"/>
    <property type="match status" value="1"/>
</dbReference>
<protein>
    <submittedName>
        <fullName evidence="6">7947_t:CDS:1</fullName>
    </submittedName>
</protein>
<dbReference type="SUPFAM" id="SSF51430">
    <property type="entry name" value="NAD(P)-linked oxidoreductase"/>
    <property type="match status" value="1"/>
</dbReference>
<evidence type="ECO:0000259" key="5">
    <source>
        <dbReference type="Pfam" id="PF00248"/>
    </source>
</evidence>
<dbReference type="PROSITE" id="PS00062">
    <property type="entry name" value="ALDOKETO_REDUCTASE_2"/>
    <property type="match status" value="1"/>
</dbReference>
<accession>A0A9N9A0C7</accession>
<dbReference type="CDD" id="cd19136">
    <property type="entry name" value="AKR_DrGR-like"/>
    <property type="match status" value="1"/>
</dbReference>
<evidence type="ECO:0000256" key="4">
    <source>
        <dbReference type="SAM" id="Phobius"/>
    </source>
</evidence>
<dbReference type="PROSITE" id="PS00063">
    <property type="entry name" value="ALDOKETO_REDUCTASE_3"/>
    <property type="match status" value="1"/>
</dbReference>